<name>A0AAV1V0J0_9STRA</name>
<feature type="compositionally biased region" description="Basic and acidic residues" evidence="1">
    <location>
        <begin position="645"/>
        <end position="661"/>
    </location>
</feature>
<feature type="compositionally biased region" description="Basic and acidic residues" evidence="1">
    <location>
        <begin position="151"/>
        <end position="161"/>
    </location>
</feature>
<dbReference type="AlphaFoldDB" id="A0AAV1V0J0"/>
<feature type="compositionally biased region" description="Basic and acidic residues" evidence="1">
    <location>
        <begin position="529"/>
        <end position="560"/>
    </location>
</feature>
<proteinExistence type="predicted"/>
<evidence type="ECO:0008006" key="4">
    <source>
        <dbReference type="Google" id="ProtNLM"/>
    </source>
</evidence>
<accession>A0AAV1V0J0</accession>
<feature type="region of interest" description="Disordered" evidence="1">
    <location>
        <begin position="229"/>
        <end position="741"/>
    </location>
</feature>
<feature type="compositionally biased region" description="Basic and acidic residues" evidence="1">
    <location>
        <begin position="343"/>
        <end position="353"/>
    </location>
</feature>
<evidence type="ECO:0000313" key="3">
    <source>
        <dbReference type="Proteomes" id="UP001162060"/>
    </source>
</evidence>
<evidence type="ECO:0000256" key="1">
    <source>
        <dbReference type="SAM" id="MobiDB-lite"/>
    </source>
</evidence>
<reference evidence="2" key="1">
    <citation type="submission" date="2024-01" db="EMBL/GenBank/DDBJ databases">
        <authorList>
            <person name="Webb A."/>
        </authorList>
    </citation>
    <scope>NUCLEOTIDE SEQUENCE</scope>
    <source>
        <strain evidence="2">Pm1</strain>
    </source>
</reference>
<feature type="compositionally biased region" description="Polar residues" evidence="1">
    <location>
        <begin position="433"/>
        <end position="444"/>
    </location>
</feature>
<organism evidence="2 3">
    <name type="scientific">Peronospora matthiolae</name>
    <dbReference type="NCBI Taxonomy" id="2874970"/>
    <lineage>
        <taxon>Eukaryota</taxon>
        <taxon>Sar</taxon>
        <taxon>Stramenopiles</taxon>
        <taxon>Oomycota</taxon>
        <taxon>Peronosporomycetes</taxon>
        <taxon>Peronosporales</taxon>
        <taxon>Peronosporaceae</taxon>
        <taxon>Peronospora</taxon>
    </lineage>
</organism>
<feature type="compositionally biased region" description="Low complexity" evidence="1">
    <location>
        <begin position="686"/>
        <end position="703"/>
    </location>
</feature>
<feature type="compositionally biased region" description="Basic and acidic residues" evidence="1">
    <location>
        <begin position="177"/>
        <end position="189"/>
    </location>
</feature>
<sequence>MTTAGTAMEGEMVLLVMLPEDNRVMLVQTSRAQTIEDLEVFIADEYARLFPQLPLLCRGLRIQKCVSPDLVLDRRSHSSVRQEAAHSFVDLAKNVQAGNVFQNMEQIYIVPSMKPKLKKLVMAKQTAIVAHEGQERLGAKSAQKQQQVLEKMADAVDRKPAETGTQSSESTVNKVPDGNKKVVEKERQVASETPVVNKARVKEKNASSGIVKCATKETQYAKELVAKKSNGTKKVAVEQSSEKADLKDESTKTGTEQKSVSKKTDKKKTDDVKEKKKSKSKKIVAETNEGIVKKAAKKAAPKKSENALLKKMLAARQSASDSGASLIIDSLPTSDGDVQEAPSKSERARKASEIDLSSAEVNHEPLEEPPLKKKKSVKVAETSKPAPKVINDEAVTVEKSTSKKVTAAKDKKRAVLKNNAVATDEQQSEVNDDSSTASETTQIGRKSKKKAGAKSDDVGKPVAKRAKKGESLKASVVKKTTEKAKPVVKVATPETELSADSHSPGNEVVSGEETEVVETPVSKRKANGKLKETGESKGFKKVLAETSKRIAAERNARDTWSDNSAKPVQGLKRSVKSAESTASESSVDSDHSPVVGDRVEHSPKKATLVESDSSSSSDDEELNYSQNLLADLTKDDEEDVSIVSEKGKKSRQVDKIRDKSPVYRSQDAEQSQDMPSSELTQKPQESNSVLSRSLSRNRFSLGSMPVAKLKKSSKNPFKIVKAETSSATGRPRGRPRKVELE</sequence>
<feature type="compositionally biased region" description="Polar residues" evidence="1">
    <location>
        <begin position="668"/>
        <end position="685"/>
    </location>
</feature>
<gene>
    <name evidence="2" type="ORF">PM001_LOCUS25551</name>
</gene>
<comment type="caution">
    <text evidence="2">The sequence shown here is derived from an EMBL/GenBank/DDBJ whole genome shotgun (WGS) entry which is preliminary data.</text>
</comment>
<dbReference type="Proteomes" id="UP001162060">
    <property type="component" value="Unassembled WGS sequence"/>
</dbReference>
<protein>
    <recommendedName>
        <fullName evidence="4">Nucleolar protein Dnt1-like N-terminal domain-containing protein</fullName>
    </recommendedName>
</protein>
<feature type="compositionally biased region" description="Basic and acidic residues" evidence="1">
    <location>
        <begin position="240"/>
        <end position="251"/>
    </location>
</feature>
<evidence type="ECO:0000313" key="2">
    <source>
        <dbReference type="EMBL" id="CAK7940401.1"/>
    </source>
</evidence>
<dbReference type="EMBL" id="CAKLBY020000258">
    <property type="protein sequence ID" value="CAK7940401.1"/>
    <property type="molecule type" value="Genomic_DNA"/>
</dbReference>
<feature type="compositionally biased region" description="Basic and acidic residues" evidence="1">
    <location>
        <begin position="361"/>
        <end position="371"/>
    </location>
</feature>
<feature type="compositionally biased region" description="Polar residues" evidence="1">
    <location>
        <begin position="577"/>
        <end position="586"/>
    </location>
</feature>
<feature type="region of interest" description="Disordered" evidence="1">
    <location>
        <begin position="135"/>
        <end position="196"/>
    </location>
</feature>
<feature type="compositionally biased region" description="Polar residues" evidence="1">
    <location>
        <begin position="163"/>
        <end position="173"/>
    </location>
</feature>